<dbReference type="SUPFAM" id="SSF53474">
    <property type="entry name" value="alpha/beta-Hydrolases"/>
    <property type="match status" value="1"/>
</dbReference>
<feature type="compositionally biased region" description="Basic and acidic residues" evidence="1">
    <location>
        <begin position="490"/>
        <end position="508"/>
    </location>
</feature>
<keyword evidence="2" id="KW-0732">Signal</keyword>
<dbReference type="Proteomes" id="UP000182836">
    <property type="component" value="Unassembled WGS sequence"/>
</dbReference>
<dbReference type="InterPro" id="IPR029058">
    <property type="entry name" value="AB_hydrolase_fold"/>
</dbReference>
<dbReference type="RefSeq" id="WP_235356616.1">
    <property type="nucleotide sequence ID" value="NZ_BJOA01000078.1"/>
</dbReference>
<gene>
    <name evidence="3" type="ORF">SAMN04487909_109160</name>
</gene>
<organism evidence="3 4">
    <name type="scientific">Aneurinibacillus migulanus</name>
    <name type="common">Bacillus migulanus</name>
    <dbReference type="NCBI Taxonomy" id="47500"/>
    <lineage>
        <taxon>Bacteria</taxon>
        <taxon>Bacillati</taxon>
        <taxon>Bacillota</taxon>
        <taxon>Bacilli</taxon>
        <taxon>Bacillales</taxon>
        <taxon>Paenibacillaceae</taxon>
        <taxon>Aneurinibacillus group</taxon>
        <taxon>Aneurinibacillus</taxon>
    </lineage>
</organism>
<evidence type="ECO:0000256" key="2">
    <source>
        <dbReference type="SAM" id="SignalP"/>
    </source>
</evidence>
<dbReference type="EMBL" id="FNED01000009">
    <property type="protein sequence ID" value="SDI93917.1"/>
    <property type="molecule type" value="Genomic_DNA"/>
</dbReference>
<evidence type="ECO:0000256" key="1">
    <source>
        <dbReference type="SAM" id="MobiDB-lite"/>
    </source>
</evidence>
<dbReference type="AlphaFoldDB" id="A0A1G8PN74"/>
<evidence type="ECO:0008006" key="5">
    <source>
        <dbReference type="Google" id="ProtNLM"/>
    </source>
</evidence>
<reference evidence="3 4" key="1">
    <citation type="submission" date="2016-10" db="EMBL/GenBank/DDBJ databases">
        <authorList>
            <person name="de Groot N.N."/>
        </authorList>
    </citation>
    <scope>NUCLEOTIDE SEQUENCE [LARGE SCALE GENOMIC DNA]</scope>
    <source>
        <strain evidence="3 4">DSM 2895</strain>
    </source>
</reference>
<protein>
    <recommendedName>
        <fullName evidence="5">Peptide chain release factor 2</fullName>
    </recommendedName>
</protein>
<accession>A0A1G8PN74</accession>
<evidence type="ECO:0000313" key="3">
    <source>
        <dbReference type="EMBL" id="SDI93917.1"/>
    </source>
</evidence>
<dbReference type="Gene3D" id="3.40.50.1820">
    <property type="entry name" value="alpha/beta hydrolase"/>
    <property type="match status" value="1"/>
</dbReference>
<proteinExistence type="predicted"/>
<feature type="region of interest" description="Disordered" evidence="1">
    <location>
        <begin position="483"/>
        <end position="508"/>
    </location>
</feature>
<name>A0A1G8PN74_ANEMI</name>
<feature type="signal peptide" evidence="2">
    <location>
        <begin position="1"/>
        <end position="23"/>
    </location>
</feature>
<dbReference type="GeneID" id="42304538"/>
<feature type="chain" id="PRO_5038851217" description="Peptide chain release factor 2" evidence="2">
    <location>
        <begin position="24"/>
        <end position="508"/>
    </location>
</feature>
<evidence type="ECO:0000313" key="4">
    <source>
        <dbReference type="Proteomes" id="UP000182836"/>
    </source>
</evidence>
<sequence>MIKRKWAAAVTVFLLFPLASPVAQPHIVQAAYSPVIPGAHGVAVTVFDGKNENWLTTKNPVQHAAAIAGGNAGLAPTEWGDKTTGTGWHKMYQPASVAGKQITGMFDDARFVIRIPDNWNGKLVVAGIPGTRNEMSTDLLFSDYVLAKGYAFAAIDKGTQGEVDPNDTLAKAKNPLVAEDDSLAEWHLRFRQVTKAAQAYLSKYDSEHLIQANDSTNPASKLVTSEHPIPTYAVGISNGGYVVRYALEHDDPKKTKEPALFDGGVDWEGVLWRAKEENLITSLTRVVNHAEAAIYGEGEKKEAARQEMYKAGLPKGSEKLWAYHDQAYWFLTLNIYRNEMDPKASGALDWRDYVKFSANGLRDRSQDNIYTDYDYEKRPGYVKQNVAAIENTGDIQAPLISVTGTWDALIFPDIHASAYEKLVKQAGKSSLHRLYQVEKGTHVDGLVWSKTDPEKELQPLLPYAHQCFDLLVNWVENKEQPPVSRTVQTPKDKNKVIDLRSEQEVEPY</sequence>